<dbReference type="Proteomes" id="UP001519863">
    <property type="component" value="Unassembled WGS sequence"/>
</dbReference>
<accession>A0ABS7AVC6</accession>
<proteinExistence type="predicted"/>
<evidence type="ECO:0000313" key="2">
    <source>
        <dbReference type="Proteomes" id="UP001519863"/>
    </source>
</evidence>
<comment type="caution">
    <text evidence="1">The sequence shown here is derived from an EMBL/GenBank/DDBJ whole genome shotgun (WGS) entry which is preliminary data.</text>
</comment>
<name>A0ABS7AVC6_9ACTN</name>
<protein>
    <submittedName>
        <fullName evidence="1">Uncharacterized protein</fullName>
    </submittedName>
</protein>
<keyword evidence="2" id="KW-1185">Reference proteome</keyword>
<evidence type="ECO:0000313" key="1">
    <source>
        <dbReference type="EMBL" id="MBW6432708.1"/>
    </source>
</evidence>
<organism evidence="1 2">
    <name type="scientific">Actinoplanes hulinensis</name>
    <dbReference type="NCBI Taxonomy" id="1144547"/>
    <lineage>
        <taxon>Bacteria</taxon>
        <taxon>Bacillati</taxon>
        <taxon>Actinomycetota</taxon>
        <taxon>Actinomycetes</taxon>
        <taxon>Micromonosporales</taxon>
        <taxon>Micromonosporaceae</taxon>
        <taxon>Actinoplanes</taxon>
    </lineage>
</organism>
<gene>
    <name evidence="1" type="ORF">KZ829_03005</name>
</gene>
<dbReference type="RefSeq" id="WP_220142273.1">
    <property type="nucleotide sequence ID" value="NZ_JAHXZI010000001.1"/>
</dbReference>
<reference evidence="1 2" key="1">
    <citation type="journal article" date="2013" name="Antonie Van Leeuwenhoek">
        <title>Actinoplanes hulinensis sp. nov., a novel actinomycete isolated from soybean root (Glycine max (L.) Merr).</title>
        <authorList>
            <person name="Shen Y."/>
            <person name="Liu C."/>
            <person name="Wang X."/>
            <person name="Zhao J."/>
            <person name="Jia F."/>
            <person name="Zhang Y."/>
            <person name="Wang L."/>
            <person name="Yang D."/>
            <person name="Xiang W."/>
        </authorList>
    </citation>
    <scope>NUCLEOTIDE SEQUENCE [LARGE SCALE GENOMIC DNA]</scope>
    <source>
        <strain evidence="1 2">NEAU-M9</strain>
    </source>
</reference>
<dbReference type="EMBL" id="JAHXZI010000001">
    <property type="protein sequence ID" value="MBW6432708.1"/>
    <property type="molecule type" value="Genomic_DNA"/>
</dbReference>
<sequence length="118" mass="12579">MTTTHTAVDAGRQALAADLHALADFLAEHPEAPTNGGAAVHYSVFAATEQAALARLAEIARALGVEVTDNGRGHFYARRRFGSAVYEATYITEAVMAEHYALTSYTGSVRVDRPEVTA</sequence>